<organism evidence="1 2">
    <name type="scientific">Candidatus Dojkabacteria bacterium</name>
    <dbReference type="NCBI Taxonomy" id="2099670"/>
    <lineage>
        <taxon>Bacteria</taxon>
        <taxon>Candidatus Dojkabacteria</taxon>
    </lineage>
</organism>
<comment type="caution">
    <text evidence="1">The sequence shown here is derived from an EMBL/GenBank/DDBJ whole genome shotgun (WGS) entry which is preliminary data.</text>
</comment>
<accession>A0A5C7J2K3</accession>
<evidence type="ECO:0000313" key="1">
    <source>
        <dbReference type="EMBL" id="TXG75713.1"/>
    </source>
</evidence>
<reference evidence="1 2" key="1">
    <citation type="submission" date="2018-09" db="EMBL/GenBank/DDBJ databases">
        <title>Metagenome Assembled Genomes from an Advanced Water Purification Facility.</title>
        <authorList>
            <person name="Stamps B.W."/>
            <person name="Spear J.R."/>
        </authorList>
    </citation>
    <scope>NUCLEOTIDE SEQUENCE [LARGE SCALE GENOMIC DNA]</scope>
    <source>
        <strain evidence="1">Bin_63_2</strain>
    </source>
</reference>
<proteinExistence type="predicted"/>
<evidence type="ECO:0000313" key="2">
    <source>
        <dbReference type="Proteomes" id="UP000321026"/>
    </source>
</evidence>
<protein>
    <submittedName>
        <fullName evidence="1">Uncharacterized protein</fullName>
    </submittedName>
</protein>
<sequence>MVFLPLKRSKAEAPELTYEQKLDIWIEKVRWEESRGKDMLVILDTNNKYSYGCLQYQMATWNYYSKKYNVDAEIMDCDAQKEVTRNIIKYEKDGWRNWWTTVVKKGVGKPPVM</sequence>
<dbReference type="Proteomes" id="UP000321026">
    <property type="component" value="Unassembled WGS sequence"/>
</dbReference>
<dbReference type="Gene3D" id="1.10.530.10">
    <property type="match status" value="1"/>
</dbReference>
<dbReference type="AlphaFoldDB" id="A0A5C7J2K3"/>
<name>A0A5C7J2K3_9BACT</name>
<gene>
    <name evidence="1" type="ORF">E6Q11_07050</name>
</gene>
<dbReference type="EMBL" id="SSDS01000115">
    <property type="protein sequence ID" value="TXG75713.1"/>
    <property type="molecule type" value="Genomic_DNA"/>
</dbReference>